<dbReference type="RefSeq" id="WP_425347119.1">
    <property type="nucleotide sequence ID" value="NZ_JBGUBD010000017.1"/>
</dbReference>
<evidence type="ECO:0000313" key="2">
    <source>
        <dbReference type="EMBL" id="MFA9480195.1"/>
    </source>
</evidence>
<dbReference type="NCBIfam" id="TIGR02532">
    <property type="entry name" value="IV_pilin_GFxxxE"/>
    <property type="match status" value="1"/>
</dbReference>
<keyword evidence="1" id="KW-0472">Membrane</keyword>
<evidence type="ECO:0000313" key="3">
    <source>
        <dbReference type="Proteomes" id="UP001575105"/>
    </source>
</evidence>
<keyword evidence="1" id="KW-0812">Transmembrane</keyword>
<gene>
    <name evidence="2" type="ORF">ACERK3_18130</name>
</gene>
<dbReference type="Proteomes" id="UP001575105">
    <property type="component" value="Unassembled WGS sequence"/>
</dbReference>
<dbReference type="Pfam" id="PF07963">
    <property type="entry name" value="N_methyl"/>
    <property type="match status" value="1"/>
</dbReference>
<reference evidence="2 3" key="1">
    <citation type="submission" date="2024-08" db="EMBL/GenBank/DDBJ databases">
        <title>Whole-genome sequencing of halo(alkali)philic microorganisms from hypersaline lakes.</title>
        <authorList>
            <person name="Sorokin D.Y."/>
            <person name="Merkel A.Y."/>
            <person name="Messina E."/>
            <person name="Yakimov M."/>
        </authorList>
    </citation>
    <scope>NUCLEOTIDE SEQUENCE [LARGE SCALE GENOMIC DNA]</scope>
    <source>
        <strain evidence="2 3">AB-hyl4</strain>
    </source>
</reference>
<comment type="caution">
    <text evidence="2">The sequence shown here is derived from an EMBL/GenBank/DDBJ whole genome shotgun (WGS) entry which is preliminary data.</text>
</comment>
<protein>
    <submittedName>
        <fullName evidence="2">Tfp pilus assembly protein FimT/FimU</fullName>
    </submittedName>
</protein>
<evidence type="ECO:0000256" key="1">
    <source>
        <dbReference type="SAM" id="Phobius"/>
    </source>
</evidence>
<dbReference type="InterPro" id="IPR012902">
    <property type="entry name" value="N_methyl_site"/>
</dbReference>
<organism evidence="2 3">
    <name type="scientific">Natronomicrosphaera hydrolytica</name>
    <dbReference type="NCBI Taxonomy" id="3242702"/>
    <lineage>
        <taxon>Bacteria</taxon>
        <taxon>Pseudomonadati</taxon>
        <taxon>Planctomycetota</taxon>
        <taxon>Phycisphaerae</taxon>
        <taxon>Phycisphaerales</taxon>
        <taxon>Phycisphaeraceae</taxon>
        <taxon>Natronomicrosphaera</taxon>
    </lineage>
</organism>
<dbReference type="Gene3D" id="3.30.700.10">
    <property type="entry name" value="Glycoprotein, Type 4 Pilin"/>
    <property type="match status" value="1"/>
</dbReference>
<keyword evidence="1" id="KW-1133">Transmembrane helix</keyword>
<name>A0ABV4U9B8_9BACT</name>
<accession>A0ABV4U9B8</accession>
<dbReference type="InterPro" id="IPR045584">
    <property type="entry name" value="Pilin-like"/>
</dbReference>
<dbReference type="SUPFAM" id="SSF54523">
    <property type="entry name" value="Pili subunits"/>
    <property type="match status" value="1"/>
</dbReference>
<keyword evidence="3" id="KW-1185">Reference proteome</keyword>
<feature type="transmembrane region" description="Helical" evidence="1">
    <location>
        <begin position="12"/>
        <end position="31"/>
    </location>
</feature>
<proteinExistence type="predicted"/>
<sequence>MPMRRGYTLIEVLVVVVVLGIVAAIVVPQMLQAGTLGVQAAARMIIADILYAQNDAVAHQAERRVVFDVEGNRYMVTDASGETLSTPWRGSGDRFVVDFSRDKRFAGVRLTEVDFADETTLAFDEMGGEAGDNPSGGHIIIEFNEERFRIEVAPYTARVTISKL</sequence>
<dbReference type="PROSITE" id="PS00409">
    <property type="entry name" value="PROKAR_NTER_METHYL"/>
    <property type="match status" value="1"/>
</dbReference>
<dbReference type="EMBL" id="JBGUBD010000017">
    <property type="protein sequence ID" value="MFA9480195.1"/>
    <property type="molecule type" value="Genomic_DNA"/>
</dbReference>